<evidence type="ECO:0000256" key="1">
    <source>
        <dbReference type="SAM" id="Phobius"/>
    </source>
</evidence>
<accession>A0A6J4K2E9</accession>
<feature type="transmembrane region" description="Helical" evidence="1">
    <location>
        <begin position="15"/>
        <end position="34"/>
    </location>
</feature>
<evidence type="ECO:0000313" key="2">
    <source>
        <dbReference type="EMBL" id="CAA9294044.1"/>
    </source>
</evidence>
<dbReference type="AlphaFoldDB" id="A0A6J4K2E9"/>
<sequence>MDDEAYAAYRGDRRAVALGIALAAVGAAMALTFAGRRA</sequence>
<feature type="non-terminal residue" evidence="2">
    <location>
        <position position="38"/>
    </location>
</feature>
<keyword evidence="1" id="KW-1133">Transmembrane helix</keyword>
<protein>
    <submittedName>
        <fullName evidence="2">Uncharacterized protein</fullName>
    </submittedName>
</protein>
<organism evidence="2">
    <name type="scientific">uncultured Gemmatimonadaceae bacterium</name>
    <dbReference type="NCBI Taxonomy" id="246130"/>
    <lineage>
        <taxon>Bacteria</taxon>
        <taxon>Pseudomonadati</taxon>
        <taxon>Gemmatimonadota</taxon>
        <taxon>Gemmatimonadia</taxon>
        <taxon>Gemmatimonadales</taxon>
        <taxon>Gemmatimonadaceae</taxon>
        <taxon>environmental samples</taxon>
    </lineage>
</organism>
<dbReference type="EMBL" id="CADCTU010000083">
    <property type="protein sequence ID" value="CAA9294044.1"/>
    <property type="molecule type" value="Genomic_DNA"/>
</dbReference>
<name>A0A6J4K2E9_9BACT</name>
<keyword evidence="1" id="KW-0472">Membrane</keyword>
<gene>
    <name evidence="2" type="ORF">AVDCRST_MAG11-339</name>
</gene>
<reference evidence="2" key="1">
    <citation type="submission" date="2020-02" db="EMBL/GenBank/DDBJ databases">
        <authorList>
            <person name="Meier V. D."/>
        </authorList>
    </citation>
    <scope>NUCLEOTIDE SEQUENCE</scope>
    <source>
        <strain evidence="2">AVDCRST_MAG11</strain>
    </source>
</reference>
<keyword evidence="1" id="KW-0812">Transmembrane</keyword>
<proteinExistence type="predicted"/>